<accession>A0A2S5JKK3</accession>
<protein>
    <recommendedName>
        <fullName evidence="3">DUF1284 domain-containing protein</fullName>
    </recommendedName>
</protein>
<organism evidence="1 2">
    <name type="scientific">Albidovulum inexpectatum</name>
    <dbReference type="NCBI Taxonomy" id="196587"/>
    <lineage>
        <taxon>Bacteria</taxon>
        <taxon>Pseudomonadati</taxon>
        <taxon>Pseudomonadota</taxon>
        <taxon>Alphaproteobacteria</taxon>
        <taxon>Rhodobacterales</taxon>
        <taxon>Paracoccaceae</taxon>
        <taxon>Albidovulum</taxon>
    </lineage>
</organism>
<gene>
    <name evidence="1" type="ORF">LV82_01002</name>
</gene>
<comment type="caution">
    <text evidence="1">The sequence shown here is derived from an EMBL/GenBank/DDBJ whole genome shotgun (WGS) entry which is preliminary data.</text>
</comment>
<dbReference type="AlphaFoldDB" id="A0A2S5JKK3"/>
<dbReference type="InterPro" id="IPR009702">
    <property type="entry name" value="DUF1284"/>
</dbReference>
<reference evidence="1 2" key="1">
    <citation type="submission" date="2018-01" db="EMBL/GenBank/DDBJ databases">
        <title>Genomic Encyclopedia of Archaeal and Bacterial Type Strains, Phase II (KMG-II): from individual species to whole genera.</title>
        <authorList>
            <person name="Goeker M."/>
        </authorList>
    </citation>
    <scope>NUCLEOTIDE SEQUENCE [LARGE SCALE GENOMIC DNA]</scope>
    <source>
        <strain evidence="1 2">DSM 12048</strain>
    </source>
</reference>
<dbReference type="Pfam" id="PF06935">
    <property type="entry name" value="DUF1284"/>
    <property type="match status" value="1"/>
</dbReference>
<name>A0A2S5JKK3_9RHOB</name>
<keyword evidence="2" id="KW-1185">Reference proteome</keyword>
<sequence length="172" mass="18389">MGADGVAARKDDRPIRFRPHHFLCALGFQGKGYSDRFTANMAAIVDGRLRAPGGDDLEIQVIGAADDICAPCPKRIGRACTTESRIRVLDRAHAAALRLAPREILTWGEAKARILAHVPPGSLKNLCRGCQWEPLGLCEAALADLHRSCSSLNADATGPEAESKTPPEGGVR</sequence>
<dbReference type="Proteomes" id="UP000239736">
    <property type="component" value="Unassembled WGS sequence"/>
</dbReference>
<dbReference type="EMBL" id="PRDS01000002">
    <property type="protein sequence ID" value="PPB81785.1"/>
    <property type="molecule type" value="Genomic_DNA"/>
</dbReference>
<evidence type="ECO:0000313" key="2">
    <source>
        <dbReference type="Proteomes" id="UP000239736"/>
    </source>
</evidence>
<proteinExistence type="predicted"/>
<evidence type="ECO:0000313" key="1">
    <source>
        <dbReference type="EMBL" id="PPB81785.1"/>
    </source>
</evidence>
<evidence type="ECO:0008006" key="3">
    <source>
        <dbReference type="Google" id="ProtNLM"/>
    </source>
</evidence>
<dbReference type="RefSeq" id="WP_245873070.1">
    <property type="nucleotide sequence ID" value="NZ_PRDS01000002.1"/>
</dbReference>